<sequence>MAQVITGAGGSIAYFNAKPKPRAVPVFDATGGFHADAQRGFAGLSAFAANGNHAPTDFDGAVTWDAGVDLLFRIAGAH</sequence>
<dbReference type="Proteomes" id="UP000565745">
    <property type="component" value="Unassembled WGS sequence"/>
</dbReference>
<dbReference type="RefSeq" id="WP_025056489.1">
    <property type="nucleotide sequence ID" value="NZ_JACIFU010000004.1"/>
</dbReference>
<organism evidence="1 2">
    <name type="scientific">Sulfitobacter noctilucicola</name>
    <dbReference type="NCBI Taxonomy" id="1342301"/>
    <lineage>
        <taxon>Bacteria</taxon>
        <taxon>Pseudomonadati</taxon>
        <taxon>Pseudomonadota</taxon>
        <taxon>Alphaproteobacteria</taxon>
        <taxon>Rhodobacterales</taxon>
        <taxon>Roseobacteraceae</taxon>
        <taxon>Sulfitobacter</taxon>
    </lineage>
</organism>
<name>A0A7W6Q4M5_9RHOB</name>
<dbReference type="EMBL" id="JACIFU010000004">
    <property type="protein sequence ID" value="MBB4175460.1"/>
    <property type="molecule type" value="Genomic_DNA"/>
</dbReference>
<dbReference type="OrthoDB" id="7727592at2"/>
<comment type="caution">
    <text evidence="1">The sequence shown here is derived from an EMBL/GenBank/DDBJ whole genome shotgun (WGS) entry which is preliminary data.</text>
</comment>
<evidence type="ECO:0000313" key="2">
    <source>
        <dbReference type="Proteomes" id="UP000565745"/>
    </source>
</evidence>
<reference evidence="1 2" key="1">
    <citation type="submission" date="2020-08" db="EMBL/GenBank/DDBJ databases">
        <title>Genomic Encyclopedia of Type Strains, Phase IV (KMG-IV): sequencing the most valuable type-strain genomes for metagenomic binning, comparative biology and taxonomic classification.</title>
        <authorList>
            <person name="Goeker M."/>
        </authorList>
    </citation>
    <scope>NUCLEOTIDE SEQUENCE [LARGE SCALE GENOMIC DNA]</scope>
    <source>
        <strain evidence="1 2">DSM 101015</strain>
    </source>
</reference>
<keyword evidence="2" id="KW-1185">Reference proteome</keyword>
<gene>
    <name evidence="1" type="ORF">GGR93_003253</name>
</gene>
<accession>A0A7W6Q4M5</accession>
<dbReference type="AlphaFoldDB" id="A0A7W6Q4M5"/>
<evidence type="ECO:0000313" key="1">
    <source>
        <dbReference type="EMBL" id="MBB4175460.1"/>
    </source>
</evidence>
<proteinExistence type="predicted"/>
<protein>
    <submittedName>
        <fullName evidence="1">Uncharacterized protein</fullName>
    </submittedName>
</protein>